<dbReference type="Proteomes" id="UP000076532">
    <property type="component" value="Unassembled WGS sequence"/>
</dbReference>
<reference evidence="2 3" key="1">
    <citation type="journal article" date="2016" name="Mol. Biol. Evol.">
        <title>Comparative Genomics of Early-Diverging Mushroom-Forming Fungi Provides Insights into the Origins of Lignocellulose Decay Capabilities.</title>
        <authorList>
            <person name="Nagy L.G."/>
            <person name="Riley R."/>
            <person name="Tritt A."/>
            <person name="Adam C."/>
            <person name="Daum C."/>
            <person name="Floudas D."/>
            <person name="Sun H."/>
            <person name="Yadav J.S."/>
            <person name="Pangilinan J."/>
            <person name="Larsson K.H."/>
            <person name="Matsuura K."/>
            <person name="Barry K."/>
            <person name="Labutti K."/>
            <person name="Kuo R."/>
            <person name="Ohm R.A."/>
            <person name="Bhattacharya S.S."/>
            <person name="Shirouzu T."/>
            <person name="Yoshinaga Y."/>
            <person name="Martin F.M."/>
            <person name="Grigoriev I.V."/>
            <person name="Hibbett D.S."/>
        </authorList>
    </citation>
    <scope>NUCLEOTIDE SEQUENCE [LARGE SCALE GENOMIC DNA]</scope>
    <source>
        <strain evidence="2 3">CBS 109695</strain>
    </source>
</reference>
<feature type="domain" description="DUF6589" evidence="1">
    <location>
        <begin position="258"/>
        <end position="593"/>
    </location>
</feature>
<sequence>MSHKSNGWHFGALRASEAKLTDFRIEDMAKKMKAMAPELWAMLGLMLSANHMRWEEDREADDDGDITMADGYAPPGTEHVADDGLTKHQQRSGNMPLILFIMMQGTNQRCNALESVFGVFLHSTNTPQKVIDALAHMGVSISVDAIHNAVRALSIETHATIREMGRTLLVVYAYDNFDIDFKTHKPTFEKTKDTLTHLTSSTLIGLEHGVTKEDLRCSDMLWERSHLNPDADPSDVPAQRSVADLENLHPEVDHPSGLTRRQRYIKWKFLEDLYEHGPECFREFAKDNGLPEWVEKVPVVKMRHAPARAMDINQSKVAGNIDAIANLMAQGGVGDPMEGIEPESRELNDVEDMREFVILWHGDLGTGERVLGLREQRAIEATAYRRYQHIIFLIGLFHLKMACADAIWRIFLRNKEDRDDPSSLLHIVSQFRDRETGTIGSDPGFRRMHEVIQITGTALRLDAWRTELQHRNPAWSTLEDFSATMPTRESIEEVANHLAMHYVAGYEANIFEMRTEHDLDERDGQRENILLMQQYFLLYEEITFAMNYGDIGRLETLWPAWIYLFKATGKHKYASHMTTFMTDIHFVYPEGLK</sequence>
<evidence type="ECO:0000259" key="1">
    <source>
        <dbReference type="Pfam" id="PF20231"/>
    </source>
</evidence>
<proteinExistence type="predicted"/>
<dbReference type="InterPro" id="IPR046496">
    <property type="entry name" value="DUF6589"/>
</dbReference>
<dbReference type="STRING" id="436010.A0A166VIJ6"/>
<organism evidence="2 3">
    <name type="scientific">Athelia psychrophila</name>
    <dbReference type="NCBI Taxonomy" id="1759441"/>
    <lineage>
        <taxon>Eukaryota</taxon>
        <taxon>Fungi</taxon>
        <taxon>Dikarya</taxon>
        <taxon>Basidiomycota</taxon>
        <taxon>Agaricomycotina</taxon>
        <taxon>Agaricomycetes</taxon>
        <taxon>Agaricomycetidae</taxon>
        <taxon>Atheliales</taxon>
        <taxon>Atheliaceae</taxon>
        <taxon>Athelia</taxon>
    </lineage>
</organism>
<dbReference type="Pfam" id="PF20231">
    <property type="entry name" value="DUF6589"/>
    <property type="match status" value="1"/>
</dbReference>
<evidence type="ECO:0000313" key="2">
    <source>
        <dbReference type="EMBL" id="KZP32766.1"/>
    </source>
</evidence>
<dbReference type="AlphaFoldDB" id="A0A166VIJ6"/>
<accession>A0A166VIJ6</accession>
<keyword evidence="3" id="KW-1185">Reference proteome</keyword>
<dbReference type="EMBL" id="KV417484">
    <property type="protein sequence ID" value="KZP32766.1"/>
    <property type="molecule type" value="Genomic_DNA"/>
</dbReference>
<name>A0A166VIJ6_9AGAM</name>
<dbReference type="OrthoDB" id="4743193at2759"/>
<protein>
    <recommendedName>
        <fullName evidence="1">DUF6589 domain-containing protein</fullName>
    </recommendedName>
</protein>
<evidence type="ECO:0000313" key="3">
    <source>
        <dbReference type="Proteomes" id="UP000076532"/>
    </source>
</evidence>
<gene>
    <name evidence="2" type="ORF">FIBSPDRAFT_907052</name>
</gene>